<dbReference type="PROSITE" id="PS51367">
    <property type="entry name" value="THAUMATIN_2"/>
    <property type="match status" value="1"/>
</dbReference>
<dbReference type="OrthoDB" id="430315at2759"/>
<dbReference type="AlphaFoldDB" id="A0A1Y1IV56"/>
<evidence type="ECO:0000313" key="2">
    <source>
        <dbReference type="Proteomes" id="UP000054558"/>
    </source>
</evidence>
<proteinExistence type="predicted"/>
<dbReference type="Proteomes" id="UP000054558">
    <property type="component" value="Unassembled WGS sequence"/>
</dbReference>
<gene>
    <name evidence="1" type="ORF">KFL_011150040</name>
</gene>
<protein>
    <submittedName>
        <fullName evidence="1">Pathogenesis-related thaumatin superfamily protein</fullName>
    </submittedName>
</protein>
<dbReference type="Pfam" id="PF00314">
    <property type="entry name" value="Thaumatin"/>
    <property type="match status" value="1"/>
</dbReference>
<reference evidence="1 2" key="1">
    <citation type="journal article" date="2014" name="Nat. Commun.">
        <title>Klebsormidium flaccidum genome reveals primary factors for plant terrestrial adaptation.</title>
        <authorList>
            <person name="Hori K."/>
            <person name="Maruyama F."/>
            <person name="Fujisawa T."/>
            <person name="Togashi T."/>
            <person name="Yamamoto N."/>
            <person name="Seo M."/>
            <person name="Sato S."/>
            <person name="Yamada T."/>
            <person name="Mori H."/>
            <person name="Tajima N."/>
            <person name="Moriyama T."/>
            <person name="Ikeuchi M."/>
            <person name="Watanabe M."/>
            <person name="Wada H."/>
            <person name="Kobayashi K."/>
            <person name="Saito M."/>
            <person name="Masuda T."/>
            <person name="Sasaki-Sekimoto Y."/>
            <person name="Mashiguchi K."/>
            <person name="Awai K."/>
            <person name="Shimojima M."/>
            <person name="Masuda S."/>
            <person name="Iwai M."/>
            <person name="Nobusawa T."/>
            <person name="Narise T."/>
            <person name="Kondo S."/>
            <person name="Saito H."/>
            <person name="Sato R."/>
            <person name="Murakawa M."/>
            <person name="Ihara Y."/>
            <person name="Oshima-Yamada Y."/>
            <person name="Ohtaka K."/>
            <person name="Satoh M."/>
            <person name="Sonobe K."/>
            <person name="Ishii M."/>
            <person name="Ohtani R."/>
            <person name="Kanamori-Sato M."/>
            <person name="Honoki R."/>
            <person name="Miyazaki D."/>
            <person name="Mochizuki H."/>
            <person name="Umetsu J."/>
            <person name="Higashi K."/>
            <person name="Shibata D."/>
            <person name="Kamiya Y."/>
            <person name="Sato N."/>
            <person name="Nakamura Y."/>
            <person name="Tabata S."/>
            <person name="Ida S."/>
            <person name="Kurokawa K."/>
            <person name="Ohta H."/>
        </authorList>
    </citation>
    <scope>NUCLEOTIDE SEQUENCE [LARGE SCALE GENOMIC DNA]</scope>
    <source>
        <strain evidence="1 2">NIES-2285</strain>
    </source>
</reference>
<evidence type="ECO:0000313" key="1">
    <source>
        <dbReference type="EMBL" id="GAQ92736.1"/>
    </source>
</evidence>
<dbReference type="InterPro" id="IPR036770">
    <property type="entry name" value="Ankyrin_rpt-contain_sf"/>
</dbReference>
<accession>A0A1Y1IV56</accession>
<keyword evidence="2" id="KW-1185">Reference proteome</keyword>
<dbReference type="PANTHER" id="PTHR31048">
    <property type="entry name" value="OS03G0233200 PROTEIN"/>
    <property type="match status" value="1"/>
</dbReference>
<sequence length="473" mass="52237">MLVASSTRSLMPGETSSPVILWHGSGGRFWNNSTQMHANTVAEFFIDDTNADYYGVNIAGGYDTGLRISPSSRECSPVQCSFDMSECPGDLVEYDGGPYLSACKKYLTAASCCTWPHNTPQSCPASREALYFKGLCPQAFTYTFDDHASFHTCRGALSYTARRTKGPHHLPYLPIDVQRGIFSKVPDIELFIKGELQLQHYLIKHEMLREPQLCLAWAARQGHATLVHLLLGAGIEPSPHTLKLAGMGGHAFKEFSGSNGALLEYYLNRGEFCEAVRFYDFAHDVPDRTFENTLRRRLFRRDEPLRDEEVSALLRLWPAAKHSFVYWGADRGLPRLLQTGLDAGGHADNSGGVIWNALEEGHADCAEILVQSGAEEITFESYKGPRAFRNMCKNVHVEALRLALRYVQPSQNELDDALEDAADAGRTGVVDVLLQHGGNPREAAIFAAASGGHLGTYRTLVAAALHRARNPTM</sequence>
<organism evidence="1 2">
    <name type="scientific">Klebsormidium nitens</name>
    <name type="common">Green alga</name>
    <name type="synonym">Ulothrix nitens</name>
    <dbReference type="NCBI Taxonomy" id="105231"/>
    <lineage>
        <taxon>Eukaryota</taxon>
        <taxon>Viridiplantae</taxon>
        <taxon>Streptophyta</taxon>
        <taxon>Klebsormidiophyceae</taxon>
        <taxon>Klebsormidiales</taxon>
        <taxon>Klebsormidiaceae</taxon>
        <taxon>Klebsormidium</taxon>
    </lineage>
</organism>
<dbReference type="Gene3D" id="2.60.110.10">
    <property type="entry name" value="Thaumatin"/>
    <property type="match status" value="1"/>
</dbReference>
<dbReference type="InterPro" id="IPR001938">
    <property type="entry name" value="Thaumatin"/>
</dbReference>
<dbReference type="SUPFAM" id="SSF49870">
    <property type="entry name" value="Osmotin, thaumatin-like protein"/>
    <property type="match status" value="1"/>
</dbReference>
<dbReference type="Gene3D" id="1.25.40.20">
    <property type="entry name" value="Ankyrin repeat-containing domain"/>
    <property type="match status" value="1"/>
</dbReference>
<dbReference type="SMART" id="SM00205">
    <property type="entry name" value="THN"/>
    <property type="match status" value="1"/>
</dbReference>
<dbReference type="SUPFAM" id="SSF48403">
    <property type="entry name" value="Ankyrin repeat"/>
    <property type="match status" value="1"/>
</dbReference>
<dbReference type="InterPro" id="IPR037176">
    <property type="entry name" value="Osmotin/thaumatin-like_sf"/>
</dbReference>
<name>A0A1Y1IV56_KLENI</name>
<dbReference type="EMBL" id="DF238064">
    <property type="protein sequence ID" value="GAQ92736.1"/>
    <property type="molecule type" value="Genomic_DNA"/>
</dbReference>